<evidence type="ECO:0000313" key="4">
    <source>
        <dbReference type="EMBL" id="EMD37465.1"/>
    </source>
</evidence>
<dbReference type="SUPFAM" id="SSF57667">
    <property type="entry name" value="beta-beta-alpha zinc fingers"/>
    <property type="match status" value="1"/>
</dbReference>
<dbReference type="PROSITE" id="PS50157">
    <property type="entry name" value="ZINC_FINGER_C2H2_2"/>
    <property type="match status" value="2"/>
</dbReference>
<evidence type="ECO:0000256" key="1">
    <source>
        <dbReference type="PROSITE-ProRule" id="PRU00042"/>
    </source>
</evidence>
<feature type="domain" description="C2H2-type" evidence="3">
    <location>
        <begin position="302"/>
        <end position="330"/>
    </location>
</feature>
<name>M2QZ81_CERS8</name>
<reference evidence="4 5" key="1">
    <citation type="journal article" date="2012" name="Proc. Natl. Acad. Sci. U.S.A.">
        <title>Comparative genomics of Ceriporiopsis subvermispora and Phanerochaete chrysosporium provide insight into selective ligninolysis.</title>
        <authorList>
            <person name="Fernandez-Fueyo E."/>
            <person name="Ruiz-Duenas F.J."/>
            <person name="Ferreira P."/>
            <person name="Floudas D."/>
            <person name="Hibbett D.S."/>
            <person name="Canessa P."/>
            <person name="Larrondo L.F."/>
            <person name="James T.Y."/>
            <person name="Seelenfreund D."/>
            <person name="Lobos S."/>
            <person name="Polanco R."/>
            <person name="Tello M."/>
            <person name="Honda Y."/>
            <person name="Watanabe T."/>
            <person name="Watanabe T."/>
            <person name="Ryu J.S."/>
            <person name="Kubicek C.P."/>
            <person name="Schmoll M."/>
            <person name="Gaskell J."/>
            <person name="Hammel K.E."/>
            <person name="St John F.J."/>
            <person name="Vanden Wymelenberg A."/>
            <person name="Sabat G."/>
            <person name="Splinter BonDurant S."/>
            <person name="Syed K."/>
            <person name="Yadav J.S."/>
            <person name="Doddapaneni H."/>
            <person name="Subramanian V."/>
            <person name="Lavin J.L."/>
            <person name="Oguiza J.A."/>
            <person name="Perez G."/>
            <person name="Pisabarro A.G."/>
            <person name="Ramirez L."/>
            <person name="Santoyo F."/>
            <person name="Master E."/>
            <person name="Coutinho P.M."/>
            <person name="Henrissat B."/>
            <person name="Lombard V."/>
            <person name="Magnuson J.K."/>
            <person name="Kuees U."/>
            <person name="Hori C."/>
            <person name="Igarashi K."/>
            <person name="Samejima M."/>
            <person name="Held B.W."/>
            <person name="Barry K.W."/>
            <person name="LaButti K.M."/>
            <person name="Lapidus A."/>
            <person name="Lindquist E.A."/>
            <person name="Lucas S.M."/>
            <person name="Riley R."/>
            <person name="Salamov A.A."/>
            <person name="Hoffmeister D."/>
            <person name="Schwenk D."/>
            <person name="Hadar Y."/>
            <person name="Yarden O."/>
            <person name="de Vries R.P."/>
            <person name="Wiebenga A."/>
            <person name="Stenlid J."/>
            <person name="Eastwood D."/>
            <person name="Grigoriev I.V."/>
            <person name="Berka R.M."/>
            <person name="Blanchette R.A."/>
            <person name="Kersten P."/>
            <person name="Martinez A.T."/>
            <person name="Vicuna R."/>
            <person name="Cullen D."/>
        </authorList>
    </citation>
    <scope>NUCLEOTIDE SEQUENCE [LARGE SCALE GENOMIC DNA]</scope>
    <source>
        <strain evidence="4 5">B</strain>
    </source>
</reference>
<feature type="region of interest" description="Disordered" evidence="2">
    <location>
        <begin position="216"/>
        <end position="239"/>
    </location>
</feature>
<sequence>MPAHSYPTVHGHPYSYDTSCEMRPVVVHPGYRINHAESVEGDMLVSQRLAALRYGTDADFDSSGRLFYEDFFAANHVEAAHVNSFRIEVPEAGNNQTYSGMGIDPHQQYATPSVFGQVGYPFPSTPVAAGRVPHDLESVALTDMAATEINHQNSSIFPVALKKSVQVIDNMACLHEVAQAANFHLQVMASERNVQYISPYAAPGHSASVIPSLATTQHDPEPRWSVTEDASAKDGQAGGGRTWYAREAKATKGKEANRAQRVNGKIIVPRSRYVCLIGDCQKKFTHSRSRDRHMNSHFGPLFKCPVCQTTFCRSDTLYRHRKDQDKAEGNDTFGRHDHSNYDWTSTCLAPSGDWFYELRFIEQVREPPANDPILKDLNKWRQLYGFSVFP</sequence>
<dbReference type="STRING" id="914234.M2QZ81"/>
<dbReference type="GO" id="GO:0008270">
    <property type="term" value="F:zinc ion binding"/>
    <property type="evidence" value="ECO:0007669"/>
    <property type="project" value="UniProtKB-KW"/>
</dbReference>
<dbReference type="Pfam" id="PF00096">
    <property type="entry name" value="zf-C2H2"/>
    <property type="match status" value="1"/>
</dbReference>
<proteinExistence type="predicted"/>
<dbReference type="Proteomes" id="UP000016930">
    <property type="component" value="Unassembled WGS sequence"/>
</dbReference>
<dbReference type="Gene3D" id="3.30.160.60">
    <property type="entry name" value="Classic Zinc Finger"/>
    <property type="match status" value="1"/>
</dbReference>
<protein>
    <recommendedName>
        <fullName evidence="3">C2H2-type domain-containing protein</fullName>
    </recommendedName>
</protein>
<evidence type="ECO:0000313" key="5">
    <source>
        <dbReference type="Proteomes" id="UP000016930"/>
    </source>
</evidence>
<dbReference type="SMART" id="SM00355">
    <property type="entry name" value="ZnF_C2H2"/>
    <property type="match status" value="2"/>
</dbReference>
<dbReference type="HOGENOM" id="CLU_707875_0_0_1"/>
<dbReference type="InterPro" id="IPR013087">
    <property type="entry name" value="Znf_C2H2_type"/>
</dbReference>
<dbReference type="AlphaFoldDB" id="M2QZ81"/>
<evidence type="ECO:0000259" key="3">
    <source>
        <dbReference type="PROSITE" id="PS50157"/>
    </source>
</evidence>
<keyword evidence="1" id="KW-0862">Zinc</keyword>
<dbReference type="OrthoDB" id="2803567at2759"/>
<accession>M2QZ81</accession>
<dbReference type="PROSITE" id="PS00028">
    <property type="entry name" value="ZINC_FINGER_C2H2_1"/>
    <property type="match status" value="1"/>
</dbReference>
<dbReference type="InterPro" id="IPR036236">
    <property type="entry name" value="Znf_C2H2_sf"/>
</dbReference>
<keyword evidence="1" id="KW-0863">Zinc-finger</keyword>
<evidence type="ECO:0000256" key="2">
    <source>
        <dbReference type="SAM" id="MobiDB-lite"/>
    </source>
</evidence>
<dbReference type="EMBL" id="KB445796">
    <property type="protein sequence ID" value="EMD37465.1"/>
    <property type="molecule type" value="Genomic_DNA"/>
</dbReference>
<feature type="domain" description="C2H2-type" evidence="3">
    <location>
        <begin position="273"/>
        <end position="299"/>
    </location>
</feature>
<keyword evidence="1" id="KW-0479">Metal-binding</keyword>
<keyword evidence="5" id="KW-1185">Reference proteome</keyword>
<organism evidence="4 5">
    <name type="scientific">Ceriporiopsis subvermispora (strain B)</name>
    <name type="common">White-rot fungus</name>
    <name type="synonym">Gelatoporia subvermispora</name>
    <dbReference type="NCBI Taxonomy" id="914234"/>
    <lineage>
        <taxon>Eukaryota</taxon>
        <taxon>Fungi</taxon>
        <taxon>Dikarya</taxon>
        <taxon>Basidiomycota</taxon>
        <taxon>Agaricomycotina</taxon>
        <taxon>Agaricomycetes</taxon>
        <taxon>Polyporales</taxon>
        <taxon>Gelatoporiaceae</taxon>
        <taxon>Gelatoporia</taxon>
    </lineage>
</organism>
<gene>
    <name evidence="4" type="ORF">CERSUDRAFT_114104</name>
</gene>